<keyword evidence="8" id="KW-1185">Reference proteome</keyword>
<keyword evidence="5" id="KW-0460">Magnesium</keyword>
<dbReference type="GO" id="GO:0008776">
    <property type="term" value="F:acetate kinase activity"/>
    <property type="evidence" value="ECO:0007669"/>
    <property type="project" value="UniProtKB-UniRule"/>
</dbReference>
<feature type="site" description="Transition state stabilizer" evidence="5">
    <location>
        <position position="187"/>
    </location>
</feature>
<dbReference type="GO" id="GO:0000287">
    <property type="term" value="F:magnesium ion binding"/>
    <property type="evidence" value="ECO:0007669"/>
    <property type="project" value="UniProtKB-UniRule"/>
</dbReference>
<dbReference type="PANTHER" id="PTHR21060">
    <property type="entry name" value="ACETATE KINASE"/>
    <property type="match status" value="1"/>
</dbReference>
<dbReference type="NCBIfam" id="TIGR00016">
    <property type="entry name" value="ackA"/>
    <property type="match status" value="1"/>
</dbReference>
<name>M7T3L5_EUTLA</name>
<keyword evidence="6" id="KW-1133">Transmembrane helix</keyword>
<dbReference type="OMA" id="HKYVSQR"/>
<protein>
    <recommendedName>
        <fullName evidence="5">Probable acetate kinase</fullName>
        <ecNumber evidence="5">2.7.2.1</ecNumber>
    </recommendedName>
    <alternativeName>
        <fullName evidence="5">Acetokinase</fullName>
    </alternativeName>
</protein>
<accession>M7T3L5</accession>
<dbReference type="InterPro" id="IPR004372">
    <property type="entry name" value="Ac/propionate_kinase"/>
</dbReference>
<dbReference type="GO" id="GO:0006085">
    <property type="term" value="P:acetyl-CoA biosynthetic process"/>
    <property type="evidence" value="ECO:0007669"/>
    <property type="project" value="UniProtKB-UniRule"/>
</dbReference>
<keyword evidence="3 5" id="KW-0418">Kinase</keyword>
<dbReference type="SUPFAM" id="SSF53067">
    <property type="entry name" value="Actin-like ATPase domain"/>
    <property type="match status" value="2"/>
</dbReference>
<dbReference type="PANTHER" id="PTHR21060:SF15">
    <property type="entry name" value="ACETATE KINASE-RELATED"/>
    <property type="match status" value="1"/>
</dbReference>
<comment type="pathway">
    <text evidence="5">Metabolic intermediate biosynthesis; acetyl-CoA biosynthesis; acetyl-CoA from acetate: step 1/2.</text>
</comment>
<evidence type="ECO:0000313" key="7">
    <source>
        <dbReference type="EMBL" id="EMR71147.1"/>
    </source>
</evidence>
<comment type="similarity">
    <text evidence="5">Belongs to the acetokinase family.</text>
</comment>
<dbReference type="UniPathway" id="UPA00340">
    <property type="reaction ID" value="UER00458"/>
</dbReference>
<feature type="active site" description="Proton donor/acceptor" evidence="5">
    <location>
        <position position="155"/>
    </location>
</feature>
<keyword evidence="1 5" id="KW-0808">Transferase</keyword>
<dbReference type="Gene3D" id="3.30.420.40">
    <property type="match status" value="2"/>
</dbReference>
<dbReference type="HAMAP" id="MF_00020">
    <property type="entry name" value="Acetate_kinase"/>
    <property type="match status" value="1"/>
</dbReference>
<feature type="site" description="Transition state stabilizer" evidence="5">
    <location>
        <position position="248"/>
    </location>
</feature>
<feature type="binding site" evidence="5">
    <location>
        <position position="99"/>
    </location>
    <ligand>
        <name>substrate</name>
    </ligand>
</feature>
<feature type="binding site" evidence="5">
    <location>
        <begin position="215"/>
        <end position="219"/>
    </location>
    <ligand>
        <name>ATP</name>
        <dbReference type="ChEBI" id="CHEBI:30616"/>
    </ligand>
</feature>
<proteinExistence type="inferred from homology"/>
<dbReference type="eggNOG" id="ENOG502QSJJ">
    <property type="taxonomic scope" value="Eukaryota"/>
</dbReference>
<dbReference type="HOGENOM" id="CLU_020352_1_0_1"/>
<dbReference type="PROSITE" id="PS01076">
    <property type="entry name" value="ACETATE_KINASE_2"/>
    <property type="match status" value="1"/>
</dbReference>
<dbReference type="InterPro" id="IPR000890">
    <property type="entry name" value="Aliphatic_acid_kin_short-chain"/>
</dbReference>
<keyword evidence="6" id="KW-0472">Membrane</keyword>
<comment type="caution">
    <text evidence="5">Lacks conserved residue(s) required for the propagation of feature annotation.</text>
</comment>
<dbReference type="PRINTS" id="PR00471">
    <property type="entry name" value="ACETATEKNASE"/>
</dbReference>
<feature type="binding site" evidence="5">
    <location>
        <position position="402"/>
    </location>
    <ligand>
        <name>Mg(2+)</name>
        <dbReference type="ChEBI" id="CHEBI:18420"/>
    </ligand>
</feature>
<sequence length="418" mass="45548">MKVILSINAGSSSVKISAYSAEKNKEPSQLAEAQLSGLTSPPILLKYSRRDVQVAKDQDVREKVESQDDAFKILLKTLIDDQDLPEISERRDIAIACHRVVHGGGYDTSQVINRETYHHLERLTDLAPLHNATALEIVKTCMAEIPDAINVSCFDSQFHSSIPEHVHTYPINPQIANKNQLQKYGFHGISYEFITSAVAQFLGKDRNDLNIIALHLGSGASACAIKNGKSWDTSMGLTPLAGLPGATRSGSVDPSLVFHYASDVGKLSPSSTKELHISRAEEILNKQSGWRALTGTTDFATIASCEKPEHQLAFDLFADRICGYVGSYYVALGGAVDALVFAGGIGEKSGKLRRRVVEQAACLGFELDGARNDDGGKVEEGVVQDVGRRDAKHRTLVCQTDEQLQMARACAHDDELWS</sequence>
<evidence type="ECO:0000256" key="5">
    <source>
        <dbReference type="HAMAP-Rule" id="MF_03131"/>
    </source>
</evidence>
<dbReference type="GO" id="GO:0006083">
    <property type="term" value="P:acetate metabolic process"/>
    <property type="evidence" value="ECO:0007669"/>
    <property type="project" value="TreeGrafter"/>
</dbReference>
<evidence type="ECO:0000256" key="4">
    <source>
        <dbReference type="ARBA" id="ARBA00022840"/>
    </source>
</evidence>
<evidence type="ECO:0000256" key="1">
    <source>
        <dbReference type="ARBA" id="ARBA00022679"/>
    </source>
</evidence>
<dbReference type="OrthoDB" id="67445at2759"/>
<evidence type="ECO:0000256" key="3">
    <source>
        <dbReference type="ARBA" id="ARBA00022777"/>
    </source>
</evidence>
<organism evidence="7 8">
    <name type="scientific">Eutypa lata (strain UCR-EL1)</name>
    <name type="common">Grapevine dieback disease fungus</name>
    <name type="synonym">Eutypa armeniacae</name>
    <dbReference type="NCBI Taxonomy" id="1287681"/>
    <lineage>
        <taxon>Eukaryota</taxon>
        <taxon>Fungi</taxon>
        <taxon>Dikarya</taxon>
        <taxon>Ascomycota</taxon>
        <taxon>Pezizomycotina</taxon>
        <taxon>Sordariomycetes</taxon>
        <taxon>Xylariomycetidae</taxon>
        <taxon>Xylariales</taxon>
        <taxon>Diatrypaceae</taxon>
        <taxon>Eutypa</taxon>
    </lineage>
</organism>
<dbReference type="STRING" id="1287681.M7T3L5"/>
<dbReference type="Proteomes" id="UP000012174">
    <property type="component" value="Unassembled WGS sequence"/>
</dbReference>
<keyword evidence="6" id="KW-0812">Transmembrane</keyword>
<evidence type="ECO:0000313" key="8">
    <source>
        <dbReference type="Proteomes" id="UP000012174"/>
    </source>
</evidence>
<keyword evidence="4 5" id="KW-0067">ATP-binding</keyword>
<dbReference type="InterPro" id="IPR023865">
    <property type="entry name" value="Aliphatic_acid_kinase_CS"/>
</dbReference>
<dbReference type="GO" id="GO:0005524">
    <property type="term" value="F:ATP binding"/>
    <property type="evidence" value="ECO:0007669"/>
    <property type="project" value="UniProtKB-KW"/>
</dbReference>
<gene>
    <name evidence="7" type="ORF">UCREL1_1823</name>
</gene>
<reference evidence="8" key="1">
    <citation type="journal article" date="2013" name="Genome Announc.">
        <title>Draft genome sequence of the grapevine dieback fungus Eutypa lata UCR-EL1.</title>
        <authorList>
            <person name="Blanco-Ulate B."/>
            <person name="Rolshausen P.E."/>
            <person name="Cantu D."/>
        </authorList>
    </citation>
    <scope>NUCLEOTIDE SEQUENCE [LARGE SCALE GENOMIC DNA]</scope>
    <source>
        <strain evidence="8">UCR-EL1</strain>
    </source>
</reference>
<dbReference type="KEGG" id="ela:UCREL1_1823"/>
<evidence type="ECO:0000256" key="2">
    <source>
        <dbReference type="ARBA" id="ARBA00022741"/>
    </source>
</evidence>
<dbReference type="Pfam" id="PF00871">
    <property type="entry name" value="Acetate_kinase"/>
    <property type="match status" value="1"/>
</dbReference>
<feature type="binding site" evidence="5">
    <location>
        <position position="8"/>
    </location>
    <ligand>
        <name>Mg(2+)</name>
        <dbReference type="ChEBI" id="CHEBI:18420"/>
    </ligand>
</feature>
<dbReference type="PIRSF" id="PIRSF000722">
    <property type="entry name" value="Acetate_prop_kin"/>
    <property type="match status" value="1"/>
</dbReference>
<dbReference type="PROSITE" id="PS01075">
    <property type="entry name" value="ACETATE_KINASE_1"/>
    <property type="match status" value="1"/>
</dbReference>
<evidence type="ECO:0000256" key="6">
    <source>
        <dbReference type="SAM" id="Phobius"/>
    </source>
</evidence>
<keyword evidence="2 5" id="KW-0547">Nucleotide-binding</keyword>
<feature type="binding site" evidence="5">
    <location>
        <position position="15"/>
    </location>
    <ligand>
        <name>ATP</name>
        <dbReference type="ChEBI" id="CHEBI:30616"/>
    </ligand>
</feature>
<keyword evidence="5" id="KW-0479">Metal-binding</keyword>
<comment type="catalytic activity">
    <reaction evidence="5">
        <text>acetate + ATP = acetyl phosphate + ADP</text>
        <dbReference type="Rhea" id="RHEA:11352"/>
        <dbReference type="ChEBI" id="CHEBI:22191"/>
        <dbReference type="ChEBI" id="CHEBI:30089"/>
        <dbReference type="ChEBI" id="CHEBI:30616"/>
        <dbReference type="ChEBI" id="CHEBI:456216"/>
        <dbReference type="EC" id="2.7.2.1"/>
    </reaction>
</comment>
<feature type="transmembrane region" description="Helical" evidence="6">
    <location>
        <begin position="326"/>
        <end position="345"/>
    </location>
</feature>
<dbReference type="InterPro" id="IPR043129">
    <property type="entry name" value="ATPase_NBD"/>
</dbReference>
<dbReference type="AlphaFoldDB" id="M7T3L5"/>
<comment type="cofactor">
    <cofactor evidence="5">
        <name>Mg(2+)</name>
        <dbReference type="ChEBI" id="CHEBI:18420"/>
    </cofactor>
</comment>
<dbReference type="EC" id="2.7.2.1" evidence="5"/>
<dbReference type="EMBL" id="KB705695">
    <property type="protein sequence ID" value="EMR71147.1"/>
    <property type="molecule type" value="Genomic_DNA"/>
</dbReference>